<keyword evidence="2" id="KW-1185">Reference proteome</keyword>
<name>A0ACC6PMK0_9ACTN</name>
<accession>A0ACC6PMK0</accession>
<gene>
    <name evidence="1" type="ORF">WKI67_04325</name>
</gene>
<organism evidence="1 2">
    <name type="scientific">Streptomyces achmelvichensis</name>
    <dbReference type="NCBI Taxonomy" id="3134111"/>
    <lineage>
        <taxon>Bacteria</taxon>
        <taxon>Bacillati</taxon>
        <taxon>Actinomycetota</taxon>
        <taxon>Actinomycetes</taxon>
        <taxon>Kitasatosporales</taxon>
        <taxon>Streptomycetaceae</taxon>
        <taxon>Streptomyces</taxon>
    </lineage>
</organism>
<sequence>MASKIPLAQPPPEEHSRVLLWRWRRNPLRRRADLLQAWIALSLFLAALAATPAATVLAEETAHRHYQQAARHQASTRHATPAVLVDDAPRHPEPGSDEAKHALYPVTVRFTDPCGHTRTAKSDVRPGLPADSAVRVWVSDEGKITDPPLTPQQIHSRTMGCALLAAMTVPLAGGALYGYASRVLERRNLAAG</sequence>
<dbReference type="EMBL" id="JBBKAJ010000022">
    <property type="protein sequence ID" value="MEJ8632629.1"/>
    <property type="molecule type" value="Genomic_DNA"/>
</dbReference>
<protein>
    <submittedName>
        <fullName evidence="1">Uncharacterized protein</fullName>
    </submittedName>
</protein>
<comment type="caution">
    <text evidence="1">The sequence shown here is derived from an EMBL/GenBank/DDBJ whole genome shotgun (WGS) entry which is preliminary data.</text>
</comment>
<evidence type="ECO:0000313" key="2">
    <source>
        <dbReference type="Proteomes" id="UP001377168"/>
    </source>
</evidence>
<reference evidence="1" key="1">
    <citation type="submission" date="2024-03" db="EMBL/GenBank/DDBJ databases">
        <title>Novel Streptomyces species of biotechnological and ecological value are a feature of Machair soil.</title>
        <authorList>
            <person name="Prole J.R."/>
            <person name="Goodfellow M."/>
            <person name="Allenby N."/>
            <person name="Ward A.C."/>
        </authorList>
    </citation>
    <scope>NUCLEOTIDE SEQUENCE</scope>
    <source>
        <strain evidence="1">MS2.AVA.5</strain>
    </source>
</reference>
<evidence type="ECO:0000313" key="1">
    <source>
        <dbReference type="EMBL" id="MEJ8632629.1"/>
    </source>
</evidence>
<proteinExistence type="predicted"/>
<dbReference type="Proteomes" id="UP001377168">
    <property type="component" value="Unassembled WGS sequence"/>
</dbReference>